<dbReference type="RefSeq" id="WP_200251059.1">
    <property type="nucleotide sequence ID" value="NZ_NRRY01000081.1"/>
</dbReference>
<evidence type="ECO:0000313" key="3">
    <source>
        <dbReference type="Proteomes" id="UP001138768"/>
    </source>
</evidence>
<accession>A0A9X0WDN6</accession>
<evidence type="ECO:0000313" key="2">
    <source>
        <dbReference type="EMBL" id="MBK1621534.1"/>
    </source>
</evidence>
<evidence type="ECO:0000259" key="1">
    <source>
        <dbReference type="Pfam" id="PF14239"/>
    </source>
</evidence>
<dbReference type="AlphaFoldDB" id="A0A9X0WDN6"/>
<dbReference type="EMBL" id="NRRY01000081">
    <property type="protein sequence ID" value="MBK1621534.1"/>
    <property type="molecule type" value="Genomic_DNA"/>
</dbReference>
<feature type="domain" description="RRXRR" evidence="1">
    <location>
        <begin position="20"/>
        <end position="61"/>
    </location>
</feature>
<reference evidence="2 3" key="1">
    <citation type="journal article" date="2020" name="Microorganisms">
        <title>Osmotic Adaptation and Compatible Solute Biosynthesis of Phototrophic Bacteria as Revealed from Genome Analyses.</title>
        <authorList>
            <person name="Imhoff J.F."/>
            <person name="Rahn T."/>
            <person name="Kunzel S."/>
            <person name="Keller A."/>
            <person name="Neulinger S.C."/>
        </authorList>
    </citation>
    <scope>NUCLEOTIDE SEQUENCE [LARGE SCALE GENOMIC DNA]</scope>
    <source>
        <strain evidence="2 3">DSM 25653</strain>
    </source>
</reference>
<sequence length="80" mass="9033">MRTDRVRRRRASRTHEPERVSVLDPVGHLLSPCHPARARALLRRGRAWLVRDDPPLIQLCRMGEPAPITVAQSTPGMPPP</sequence>
<keyword evidence="3" id="KW-1185">Reference proteome</keyword>
<proteinExistence type="predicted"/>
<gene>
    <name evidence="2" type="ORF">CKO42_24600</name>
</gene>
<dbReference type="Proteomes" id="UP001138768">
    <property type="component" value="Unassembled WGS sequence"/>
</dbReference>
<dbReference type="Pfam" id="PF14239">
    <property type="entry name" value="RRXRR"/>
    <property type="match status" value="1"/>
</dbReference>
<name>A0A9X0WDN6_9GAMM</name>
<organism evidence="2 3">
    <name type="scientific">Lamprobacter modestohalophilus</name>
    <dbReference type="NCBI Taxonomy" id="1064514"/>
    <lineage>
        <taxon>Bacteria</taxon>
        <taxon>Pseudomonadati</taxon>
        <taxon>Pseudomonadota</taxon>
        <taxon>Gammaproteobacteria</taxon>
        <taxon>Chromatiales</taxon>
        <taxon>Chromatiaceae</taxon>
        <taxon>Lamprobacter</taxon>
    </lineage>
</organism>
<comment type="caution">
    <text evidence="2">The sequence shown here is derived from an EMBL/GenBank/DDBJ whole genome shotgun (WGS) entry which is preliminary data.</text>
</comment>
<protein>
    <recommendedName>
        <fullName evidence="1">RRXRR domain-containing protein</fullName>
    </recommendedName>
</protein>
<dbReference type="InterPro" id="IPR025938">
    <property type="entry name" value="RRXRR_dom"/>
</dbReference>